<dbReference type="Proteomes" id="UP000075604">
    <property type="component" value="Unassembled WGS sequence"/>
</dbReference>
<protein>
    <submittedName>
        <fullName evidence="3">Uncharacterized protein</fullName>
    </submittedName>
</protein>
<feature type="region of interest" description="Disordered" evidence="1">
    <location>
        <begin position="69"/>
        <end position="99"/>
    </location>
</feature>
<name>A0A150PQG2_SORCE</name>
<sequence length="146" mass="16157">MNTNAAYRSLVRLSFLMLLAVVFSIGCKRLKTGAREEFGRKHSCPEDRITVRSRDDVKWGAIVLAKRPAEAPPDEVKNDPGRLAKWQKDRAEEDAATRESLDELDVFEVKGCGHEVFMACAHPGGGAGEGVATDEVVCWEQPTTKR</sequence>
<evidence type="ECO:0000313" key="3">
    <source>
        <dbReference type="EMBL" id="KYF57997.1"/>
    </source>
</evidence>
<evidence type="ECO:0000313" key="4">
    <source>
        <dbReference type="Proteomes" id="UP000075604"/>
    </source>
</evidence>
<evidence type="ECO:0000256" key="1">
    <source>
        <dbReference type="SAM" id="MobiDB-lite"/>
    </source>
</evidence>
<accession>A0A150PQG2</accession>
<feature type="compositionally biased region" description="Basic and acidic residues" evidence="1">
    <location>
        <begin position="74"/>
        <end position="99"/>
    </location>
</feature>
<keyword evidence="2" id="KW-0812">Transmembrane</keyword>
<proteinExistence type="predicted"/>
<reference evidence="3 4" key="1">
    <citation type="submission" date="2014-02" db="EMBL/GenBank/DDBJ databases">
        <title>The small core and large imbalanced accessory genome model reveals a collaborative survival strategy of Sorangium cellulosum strains in nature.</title>
        <authorList>
            <person name="Han K."/>
            <person name="Peng R."/>
            <person name="Blom J."/>
            <person name="Li Y.-Z."/>
        </authorList>
    </citation>
    <scope>NUCLEOTIDE SEQUENCE [LARGE SCALE GENOMIC DNA]</scope>
    <source>
        <strain evidence="3 4">So0157-18</strain>
    </source>
</reference>
<gene>
    <name evidence="3" type="ORF">BE04_46070</name>
</gene>
<evidence type="ECO:0000256" key="2">
    <source>
        <dbReference type="SAM" id="Phobius"/>
    </source>
</evidence>
<comment type="caution">
    <text evidence="3">The sequence shown here is derived from an EMBL/GenBank/DDBJ whole genome shotgun (WGS) entry which is preliminary data.</text>
</comment>
<dbReference type="AlphaFoldDB" id="A0A150PQG2"/>
<keyword evidence="2" id="KW-1133">Transmembrane helix</keyword>
<keyword evidence="2" id="KW-0472">Membrane</keyword>
<organism evidence="3 4">
    <name type="scientific">Sorangium cellulosum</name>
    <name type="common">Polyangium cellulosum</name>
    <dbReference type="NCBI Taxonomy" id="56"/>
    <lineage>
        <taxon>Bacteria</taxon>
        <taxon>Pseudomonadati</taxon>
        <taxon>Myxococcota</taxon>
        <taxon>Polyangia</taxon>
        <taxon>Polyangiales</taxon>
        <taxon>Polyangiaceae</taxon>
        <taxon>Sorangium</taxon>
    </lineage>
</organism>
<feature type="transmembrane region" description="Helical" evidence="2">
    <location>
        <begin position="6"/>
        <end position="25"/>
    </location>
</feature>
<dbReference type="EMBL" id="JELX01001709">
    <property type="protein sequence ID" value="KYF57997.1"/>
    <property type="molecule type" value="Genomic_DNA"/>
</dbReference>